<dbReference type="AlphaFoldDB" id="A0A811U7I0"/>
<name>A0A811U7I0_CERCA</name>
<organism evidence="1 2">
    <name type="scientific">Ceratitis capitata</name>
    <name type="common">Mediterranean fruit fly</name>
    <name type="synonym">Tephritis capitata</name>
    <dbReference type="NCBI Taxonomy" id="7213"/>
    <lineage>
        <taxon>Eukaryota</taxon>
        <taxon>Metazoa</taxon>
        <taxon>Ecdysozoa</taxon>
        <taxon>Arthropoda</taxon>
        <taxon>Hexapoda</taxon>
        <taxon>Insecta</taxon>
        <taxon>Pterygota</taxon>
        <taxon>Neoptera</taxon>
        <taxon>Endopterygota</taxon>
        <taxon>Diptera</taxon>
        <taxon>Brachycera</taxon>
        <taxon>Muscomorpha</taxon>
        <taxon>Tephritoidea</taxon>
        <taxon>Tephritidae</taxon>
        <taxon>Ceratitis</taxon>
        <taxon>Ceratitis</taxon>
    </lineage>
</organism>
<dbReference type="Proteomes" id="UP000606786">
    <property type="component" value="Unassembled WGS sequence"/>
</dbReference>
<sequence>MIVFDGVGRCCLYVHMKITTFAVVVTTCARQLKFKLTSCRTFSFPPRFFFKHPNDTHKYPFVNMHTKEIQNKKAKKNKVQQKQCIEEYKITTTKTLVTTQNPTTK</sequence>
<dbReference type="EMBL" id="CAJHJT010000001">
    <property type="protein sequence ID" value="CAD6994809.1"/>
    <property type="molecule type" value="Genomic_DNA"/>
</dbReference>
<keyword evidence="2" id="KW-1185">Reference proteome</keyword>
<proteinExistence type="predicted"/>
<reference evidence="1" key="1">
    <citation type="submission" date="2020-11" db="EMBL/GenBank/DDBJ databases">
        <authorList>
            <person name="Whitehead M."/>
        </authorList>
    </citation>
    <scope>NUCLEOTIDE SEQUENCE</scope>
    <source>
        <strain evidence="1">EGII</strain>
    </source>
</reference>
<accession>A0A811U7I0</accession>
<gene>
    <name evidence="1" type="ORF">CCAP1982_LOCUS3539</name>
</gene>
<evidence type="ECO:0000313" key="2">
    <source>
        <dbReference type="Proteomes" id="UP000606786"/>
    </source>
</evidence>
<protein>
    <submittedName>
        <fullName evidence="1">(Mediterranean fruit fly) hypothetical protein</fullName>
    </submittedName>
</protein>
<evidence type="ECO:0000313" key="1">
    <source>
        <dbReference type="EMBL" id="CAD6994809.1"/>
    </source>
</evidence>
<comment type="caution">
    <text evidence="1">The sequence shown here is derived from an EMBL/GenBank/DDBJ whole genome shotgun (WGS) entry which is preliminary data.</text>
</comment>